<comment type="caution">
    <text evidence="2">The sequence shown here is derived from an EMBL/GenBank/DDBJ whole genome shotgun (WGS) entry which is preliminary data.</text>
</comment>
<gene>
    <name evidence="2" type="ORF">BDZ83DRAFT_364301</name>
</gene>
<dbReference type="AlphaFoldDB" id="A0AAD8UHE9"/>
<sequence>MTSDVGSRKIYDLSTQQILTTCHLASHLPGGKIWVFTPFLLSYSVMGMVFKWDKVLTGATASVSVLSAGLNHSSLFFSLPNDKMSMK</sequence>
<reference evidence="2" key="1">
    <citation type="submission" date="2021-12" db="EMBL/GenBank/DDBJ databases">
        <title>Comparative genomics, transcriptomics and evolutionary studies reveal genomic signatures of adaptation to plant cell wall in hemibiotrophic fungi.</title>
        <authorList>
            <consortium name="DOE Joint Genome Institute"/>
            <person name="Baroncelli R."/>
            <person name="Diaz J.F."/>
            <person name="Benocci T."/>
            <person name="Peng M."/>
            <person name="Battaglia E."/>
            <person name="Haridas S."/>
            <person name="Andreopoulos W."/>
            <person name="Labutti K."/>
            <person name="Pangilinan J."/>
            <person name="Floch G.L."/>
            <person name="Makela M.R."/>
            <person name="Henrissat B."/>
            <person name="Grigoriev I.V."/>
            <person name="Crouch J.A."/>
            <person name="De Vries R.P."/>
            <person name="Sukno S.A."/>
            <person name="Thon M.R."/>
        </authorList>
    </citation>
    <scope>NUCLEOTIDE SEQUENCE</scope>
    <source>
        <strain evidence="2">CBS 112980</strain>
    </source>
</reference>
<accession>A0AAD8UHE9</accession>
<feature type="transmembrane region" description="Helical" evidence="1">
    <location>
        <begin position="33"/>
        <end position="50"/>
    </location>
</feature>
<evidence type="ECO:0000313" key="2">
    <source>
        <dbReference type="EMBL" id="KAK1723981.1"/>
    </source>
</evidence>
<feature type="transmembrane region" description="Helical" evidence="1">
    <location>
        <begin position="56"/>
        <end position="79"/>
    </location>
</feature>
<dbReference type="EMBL" id="JAHMHS010000057">
    <property type="protein sequence ID" value="KAK1723981.1"/>
    <property type="molecule type" value="Genomic_DNA"/>
</dbReference>
<dbReference type="Proteomes" id="UP001244207">
    <property type="component" value="Unassembled WGS sequence"/>
</dbReference>
<dbReference type="GeneID" id="85386501"/>
<proteinExistence type="predicted"/>
<protein>
    <submittedName>
        <fullName evidence="2">Uncharacterized protein</fullName>
    </submittedName>
</protein>
<evidence type="ECO:0000256" key="1">
    <source>
        <dbReference type="SAM" id="Phobius"/>
    </source>
</evidence>
<keyword evidence="3" id="KW-1185">Reference proteome</keyword>
<keyword evidence="1" id="KW-0812">Transmembrane</keyword>
<keyword evidence="1" id="KW-0472">Membrane</keyword>
<organism evidence="2 3">
    <name type="scientific">Glomerella acutata</name>
    <name type="common">Colletotrichum acutatum</name>
    <dbReference type="NCBI Taxonomy" id="27357"/>
    <lineage>
        <taxon>Eukaryota</taxon>
        <taxon>Fungi</taxon>
        <taxon>Dikarya</taxon>
        <taxon>Ascomycota</taxon>
        <taxon>Pezizomycotina</taxon>
        <taxon>Sordariomycetes</taxon>
        <taxon>Hypocreomycetidae</taxon>
        <taxon>Glomerellales</taxon>
        <taxon>Glomerellaceae</taxon>
        <taxon>Colletotrichum</taxon>
        <taxon>Colletotrichum acutatum species complex</taxon>
    </lineage>
</organism>
<dbReference type="RefSeq" id="XP_060364036.1">
    <property type="nucleotide sequence ID" value="XM_060502602.1"/>
</dbReference>
<evidence type="ECO:0000313" key="3">
    <source>
        <dbReference type="Proteomes" id="UP001244207"/>
    </source>
</evidence>
<keyword evidence="1" id="KW-1133">Transmembrane helix</keyword>
<name>A0AAD8UHE9_GLOAC</name>